<dbReference type="EMBL" id="FOQY01000013">
    <property type="protein sequence ID" value="SFJ84487.1"/>
    <property type="molecule type" value="Genomic_DNA"/>
</dbReference>
<evidence type="ECO:0000313" key="2">
    <source>
        <dbReference type="EMBL" id="SFJ84487.1"/>
    </source>
</evidence>
<dbReference type="InterPro" id="IPR036291">
    <property type="entry name" value="NAD(P)-bd_dom_sf"/>
</dbReference>
<evidence type="ECO:0000259" key="1">
    <source>
        <dbReference type="Pfam" id="PF13460"/>
    </source>
</evidence>
<dbReference type="RefSeq" id="WP_093888512.1">
    <property type="nucleotide sequence ID" value="NZ_FOQY01000013.1"/>
</dbReference>
<proteinExistence type="predicted"/>
<accession>A0A1I3URS1</accession>
<dbReference type="Gene3D" id="3.40.50.720">
    <property type="entry name" value="NAD(P)-binding Rossmann-like Domain"/>
    <property type="match status" value="1"/>
</dbReference>
<dbReference type="PANTHER" id="PTHR47129">
    <property type="entry name" value="QUINONE OXIDOREDUCTASE 2"/>
    <property type="match status" value="1"/>
</dbReference>
<organism evidence="2 3">
    <name type="scientific">Streptosporangium canum</name>
    <dbReference type="NCBI Taxonomy" id="324952"/>
    <lineage>
        <taxon>Bacteria</taxon>
        <taxon>Bacillati</taxon>
        <taxon>Actinomycetota</taxon>
        <taxon>Actinomycetes</taxon>
        <taxon>Streptosporangiales</taxon>
        <taxon>Streptosporangiaceae</taxon>
        <taxon>Streptosporangium</taxon>
    </lineage>
</organism>
<name>A0A1I3URS1_9ACTN</name>
<reference evidence="3" key="1">
    <citation type="submission" date="2016-10" db="EMBL/GenBank/DDBJ databases">
        <authorList>
            <person name="Varghese N."/>
            <person name="Submissions S."/>
        </authorList>
    </citation>
    <scope>NUCLEOTIDE SEQUENCE [LARGE SCALE GENOMIC DNA]</scope>
    <source>
        <strain evidence="3">CGMCC 4.2126</strain>
    </source>
</reference>
<dbReference type="InterPro" id="IPR016040">
    <property type="entry name" value="NAD(P)-bd_dom"/>
</dbReference>
<dbReference type="SUPFAM" id="SSF51735">
    <property type="entry name" value="NAD(P)-binding Rossmann-fold domains"/>
    <property type="match status" value="1"/>
</dbReference>
<dbReference type="AlphaFoldDB" id="A0A1I3URS1"/>
<dbReference type="Proteomes" id="UP000199111">
    <property type="component" value="Unassembled WGS sequence"/>
</dbReference>
<dbReference type="PANTHER" id="PTHR47129:SF1">
    <property type="entry name" value="NMRA-LIKE DOMAIN-CONTAINING PROTEIN"/>
    <property type="match status" value="1"/>
</dbReference>
<keyword evidence="3" id="KW-1185">Reference proteome</keyword>
<dbReference type="GeneID" id="96299753"/>
<evidence type="ECO:0000313" key="3">
    <source>
        <dbReference type="Proteomes" id="UP000199111"/>
    </source>
</evidence>
<dbReference type="InterPro" id="IPR052718">
    <property type="entry name" value="NmrA-type_oxidoreductase"/>
</dbReference>
<dbReference type="Gene3D" id="3.90.25.10">
    <property type="entry name" value="UDP-galactose 4-epimerase, domain 1"/>
    <property type="match status" value="1"/>
</dbReference>
<gene>
    <name evidence="2" type="ORF">SAMN05216275_11322</name>
</gene>
<protein>
    <submittedName>
        <fullName evidence="2">NAD(P)H dehydrogenase (Quinone)</fullName>
    </submittedName>
</protein>
<sequence length="278" mass="28379">MIAVSAASGALGRLVVQQLLTRMPAGEVIAAVRDPGAAADLAARGVQVRRGDYDDPASLREAFGGAGRLLLISSPELDPARRLAQHLAAIDAAGIAGVGALAYTSFLGAGSDGTGVTEAHHATEKAILGSGLPYTMLRHPYYSEAFLNPGLRAAVASGELTDATGGRGLNTASRADLAEAAANVLTGDGHLGRGYDFTGPLWTYPQLARTLAEVSGVPVARREGPDDASGALRWLNGQVRAGALETQTGDLREVLGRPAATLRQTVTAALRPAVTAGA</sequence>
<dbReference type="Pfam" id="PF13460">
    <property type="entry name" value="NAD_binding_10"/>
    <property type="match status" value="1"/>
</dbReference>
<feature type="domain" description="NAD(P)-binding" evidence="1">
    <location>
        <begin position="7"/>
        <end position="186"/>
    </location>
</feature>